<dbReference type="Proteomes" id="UP000002630">
    <property type="component" value="Linkage Group LG08"/>
</dbReference>
<feature type="region of interest" description="Disordered" evidence="1">
    <location>
        <begin position="1"/>
        <end position="64"/>
    </location>
</feature>
<proteinExistence type="predicted"/>
<evidence type="ECO:0000313" key="2">
    <source>
        <dbReference type="EMBL" id="CBN79164.1"/>
    </source>
</evidence>
<keyword evidence="3" id="KW-1185">Reference proteome</keyword>
<dbReference type="InParanoid" id="D8LBY1"/>
<accession>D8LBY1</accession>
<name>D8LBY1_ECTSI</name>
<feature type="compositionally biased region" description="Low complexity" evidence="1">
    <location>
        <begin position="22"/>
        <end position="37"/>
    </location>
</feature>
<dbReference type="AlphaFoldDB" id="D8LBY1"/>
<protein>
    <submittedName>
        <fullName evidence="2">Uncharacterized protein</fullName>
    </submittedName>
</protein>
<reference evidence="2 3" key="1">
    <citation type="journal article" date="2010" name="Nature">
        <title>The Ectocarpus genome and the independent evolution of multicellularity in brown algae.</title>
        <authorList>
            <person name="Cock J.M."/>
            <person name="Sterck L."/>
            <person name="Rouze P."/>
            <person name="Scornet D."/>
            <person name="Allen A.E."/>
            <person name="Amoutzias G."/>
            <person name="Anthouard V."/>
            <person name="Artiguenave F."/>
            <person name="Aury J.M."/>
            <person name="Badger J.H."/>
            <person name="Beszteri B."/>
            <person name="Billiau K."/>
            <person name="Bonnet E."/>
            <person name="Bothwell J.H."/>
            <person name="Bowler C."/>
            <person name="Boyen C."/>
            <person name="Brownlee C."/>
            <person name="Carrano C.J."/>
            <person name="Charrier B."/>
            <person name="Cho G.Y."/>
            <person name="Coelho S.M."/>
            <person name="Collen J."/>
            <person name="Corre E."/>
            <person name="Da Silva C."/>
            <person name="Delage L."/>
            <person name="Delaroque N."/>
            <person name="Dittami S.M."/>
            <person name="Doulbeau S."/>
            <person name="Elias M."/>
            <person name="Farnham G."/>
            <person name="Gachon C.M."/>
            <person name="Gschloessl B."/>
            <person name="Heesch S."/>
            <person name="Jabbari K."/>
            <person name="Jubin C."/>
            <person name="Kawai H."/>
            <person name="Kimura K."/>
            <person name="Kloareg B."/>
            <person name="Kupper F.C."/>
            <person name="Lang D."/>
            <person name="Le Bail A."/>
            <person name="Leblanc C."/>
            <person name="Lerouge P."/>
            <person name="Lohr M."/>
            <person name="Lopez P.J."/>
            <person name="Martens C."/>
            <person name="Maumus F."/>
            <person name="Michel G."/>
            <person name="Miranda-Saavedra D."/>
            <person name="Morales J."/>
            <person name="Moreau H."/>
            <person name="Motomura T."/>
            <person name="Nagasato C."/>
            <person name="Napoli C.A."/>
            <person name="Nelson D.R."/>
            <person name="Nyvall-Collen P."/>
            <person name="Peters A.F."/>
            <person name="Pommier C."/>
            <person name="Potin P."/>
            <person name="Poulain J."/>
            <person name="Quesneville H."/>
            <person name="Read B."/>
            <person name="Rensing S.A."/>
            <person name="Ritter A."/>
            <person name="Rousvoal S."/>
            <person name="Samanta M."/>
            <person name="Samson G."/>
            <person name="Schroeder D.C."/>
            <person name="Segurens B."/>
            <person name="Strittmatter M."/>
            <person name="Tonon T."/>
            <person name="Tregear J.W."/>
            <person name="Valentin K."/>
            <person name="von Dassow P."/>
            <person name="Yamagishi T."/>
            <person name="Van de Peer Y."/>
            <person name="Wincker P."/>
        </authorList>
    </citation>
    <scope>NUCLEOTIDE SEQUENCE [LARGE SCALE GENOMIC DNA]</scope>
    <source>
        <strain evidence="3">Ec32 / CCAP1310/4</strain>
    </source>
</reference>
<organism evidence="2 3">
    <name type="scientific">Ectocarpus siliculosus</name>
    <name type="common">Brown alga</name>
    <name type="synonym">Conferva siliculosa</name>
    <dbReference type="NCBI Taxonomy" id="2880"/>
    <lineage>
        <taxon>Eukaryota</taxon>
        <taxon>Sar</taxon>
        <taxon>Stramenopiles</taxon>
        <taxon>Ochrophyta</taxon>
        <taxon>PX clade</taxon>
        <taxon>Phaeophyceae</taxon>
        <taxon>Ectocarpales</taxon>
        <taxon>Ectocarpaceae</taxon>
        <taxon>Ectocarpus</taxon>
    </lineage>
</organism>
<evidence type="ECO:0000256" key="1">
    <source>
        <dbReference type="SAM" id="MobiDB-lite"/>
    </source>
</evidence>
<dbReference type="EMBL" id="FN647683">
    <property type="protein sequence ID" value="CBN79164.1"/>
    <property type="molecule type" value="Genomic_DNA"/>
</dbReference>
<sequence>MEAQRGSQDLGHSARAQRGPTSQRQGRCSSSPSSTRGSGSGRRRHDKQVQVPRASPSGVARRGR</sequence>
<gene>
    <name evidence="2" type="ORF">Esi_0010_0058</name>
</gene>
<evidence type="ECO:0000313" key="3">
    <source>
        <dbReference type="Proteomes" id="UP000002630"/>
    </source>
</evidence>
<dbReference type="EMBL" id="FN649733">
    <property type="protein sequence ID" value="CBN79164.1"/>
    <property type="molecule type" value="Genomic_DNA"/>
</dbReference>